<dbReference type="EMBL" id="BJCL01000008">
    <property type="protein sequence ID" value="GCL64033.1"/>
    <property type="molecule type" value="Genomic_DNA"/>
</dbReference>
<evidence type="ECO:0000313" key="3">
    <source>
        <dbReference type="Proteomes" id="UP000301751"/>
    </source>
</evidence>
<feature type="transmembrane region" description="Helical" evidence="1">
    <location>
        <begin position="77"/>
        <end position="96"/>
    </location>
</feature>
<name>A0A480ARF9_9BURK</name>
<evidence type="ECO:0008006" key="4">
    <source>
        <dbReference type="Google" id="ProtNLM"/>
    </source>
</evidence>
<dbReference type="RefSeq" id="WP_137733777.1">
    <property type="nucleotide sequence ID" value="NZ_BJCL01000008.1"/>
</dbReference>
<reference evidence="3" key="1">
    <citation type="submission" date="2019-03" db="EMBL/GenBank/DDBJ databases">
        <title>Aquabacterium pictum sp.nov., the first bacteriochlorophyll a-containing freshwater bacterium in the genus Aquabacterium of the class Betaproteobacteria.</title>
        <authorList>
            <person name="Hirose S."/>
            <person name="Tank M."/>
            <person name="Hara E."/>
            <person name="Tamaki H."/>
            <person name="Takaichi S."/>
            <person name="Haruta S."/>
            <person name="Hanada S."/>
        </authorList>
    </citation>
    <scope>NUCLEOTIDE SEQUENCE [LARGE SCALE GENOMIC DNA]</scope>
    <source>
        <strain evidence="3">W35</strain>
    </source>
</reference>
<keyword evidence="1" id="KW-0472">Membrane</keyword>
<feature type="transmembrane region" description="Helical" evidence="1">
    <location>
        <begin position="18"/>
        <end position="38"/>
    </location>
</feature>
<sequence length="150" mass="16122">MNHAPTAYHPPITDAARWLGHGGLLPFGFGALLVWVGLAPELHDFVTFGMSAYAALIVSFLGGIHWGLAFRHTAPPASLFLWGVVPSLVAWMAVLMPPRAGLVLHGAMLVACYLVDRRVYPVQGVAHWLTLRFRLSSVAAFCCFLAAAGS</sequence>
<dbReference type="OrthoDB" id="8591832at2"/>
<keyword evidence="1" id="KW-1133">Transmembrane helix</keyword>
<keyword evidence="1" id="KW-0812">Transmembrane</keyword>
<organism evidence="2 3">
    <name type="scientific">Pseudaquabacterium pictum</name>
    <dbReference type="NCBI Taxonomy" id="2315236"/>
    <lineage>
        <taxon>Bacteria</taxon>
        <taxon>Pseudomonadati</taxon>
        <taxon>Pseudomonadota</taxon>
        <taxon>Betaproteobacteria</taxon>
        <taxon>Burkholderiales</taxon>
        <taxon>Sphaerotilaceae</taxon>
        <taxon>Pseudaquabacterium</taxon>
    </lineage>
</organism>
<dbReference type="AlphaFoldDB" id="A0A480ARF9"/>
<dbReference type="PANTHER" id="PTHR15887">
    <property type="entry name" value="TRANSMEMBRANE PROTEIN 69"/>
    <property type="match status" value="1"/>
</dbReference>
<evidence type="ECO:0000313" key="2">
    <source>
        <dbReference type="EMBL" id="GCL64033.1"/>
    </source>
</evidence>
<dbReference type="InterPro" id="IPR021836">
    <property type="entry name" value="DUF3429"/>
</dbReference>
<feature type="transmembrane region" description="Helical" evidence="1">
    <location>
        <begin position="50"/>
        <end position="70"/>
    </location>
</feature>
<comment type="caution">
    <text evidence="2">The sequence shown here is derived from an EMBL/GenBank/DDBJ whole genome shotgun (WGS) entry which is preliminary data.</text>
</comment>
<dbReference type="PANTHER" id="PTHR15887:SF1">
    <property type="entry name" value="TRANSMEMBRANE PROTEIN 69"/>
    <property type="match status" value="1"/>
</dbReference>
<proteinExistence type="predicted"/>
<gene>
    <name evidence="2" type="ORF">AQPW35_31140</name>
</gene>
<accession>A0A480ARF9</accession>
<dbReference type="Pfam" id="PF11911">
    <property type="entry name" value="DUF3429"/>
    <property type="match status" value="1"/>
</dbReference>
<dbReference type="Proteomes" id="UP000301751">
    <property type="component" value="Unassembled WGS sequence"/>
</dbReference>
<evidence type="ECO:0000256" key="1">
    <source>
        <dbReference type="SAM" id="Phobius"/>
    </source>
</evidence>
<keyword evidence="3" id="KW-1185">Reference proteome</keyword>
<protein>
    <recommendedName>
        <fullName evidence="4">DUF3429 domain-containing protein</fullName>
    </recommendedName>
</protein>